<evidence type="ECO:0000256" key="6">
    <source>
        <dbReference type="ARBA" id="ARBA00022837"/>
    </source>
</evidence>
<keyword evidence="9" id="KW-1278">Translocase</keyword>
<dbReference type="Pfam" id="PF08282">
    <property type="entry name" value="Hydrolase_3"/>
    <property type="match status" value="1"/>
</dbReference>
<dbReference type="Proteomes" id="UP000094389">
    <property type="component" value="Unassembled WGS sequence"/>
</dbReference>
<dbReference type="InterPro" id="IPR004014">
    <property type="entry name" value="ATPase_P-typ_cation-transptr_N"/>
</dbReference>
<keyword evidence="12 15" id="KW-0472">Membrane</keyword>
<evidence type="ECO:0000256" key="5">
    <source>
        <dbReference type="ARBA" id="ARBA00022741"/>
    </source>
</evidence>
<dbReference type="GO" id="GO:0005384">
    <property type="term" value="F:manganese ion transmembrane transporter activity"/>
    <property type="evidence" value="ECO:0007669"/>
    <property type="project" value="UniProtKB-ARBA"/>
</dbReference>
<dbReference type="SFLD" id="SFLDS00003">
    <property type="entry name" value="Haloacid_Dehalogenase"/>
    <property type="match status" value="1"/>
</dbReference>
<dbReference type="NCBIfam" id="TIGR01116">
    <property type="entry name" value="ATPase-IIA1_Ca"/>
    <property type="match status" value="1"/>
</dbReference>
<keyword evidence="18" id="KW-1185">Reference proteome</keyword>
<dbReference type="Gene3D" id="1.20.1110.10">
    <property type="entry name" value="Calcium-transporting ATPase, transmembrane domain"/>
    <property type="match status" value="1"/>
</dbReference>
<evidence type="ECO:0000256" key="9">
    <source>
        <dbReference type="ARBA" id="ARBA00022967"/>
    </source>
</evidence>
<evidence type="ECO:0000256" key="13">
    <source>
        <dbReference type="ARBA" id="ARBA00038148"/>
    </source>
</evidence>
<evidence type="ECO:0000259" key="16">
    <source>
        <dbReference type="SMART" id="SM00831"/>
    </source>
</evidence>
<dbReference type="OrthoDB" id="3352408at2759"/>
<protein>
    <recommendedName>
        <fullName evidence="15">Calcium-transporting ATPase</fullName>
        <ecNumber evidence="15">7.2.2.10</ecNumber>
    </recommendedName>
</protein>
<feature type="transmembrane region" description="Helical" evidence="15">
    <location>
        <begin position="746"/>
        <end position="767"/>
    </location>
</feature>
<dbReference type="GO" id="GO:0012505">
    <property type="term" value="C:endomembrane system"/>
    <property type="evidence" value="ECO:0007669"/>
    <property type="project" value="UniProtKB-SubCell"/>
</dbReference>
<keyword evidence="7 15" id="KW-0067">ATP-binding</keyword>
<comment type="subcellular location">
    <subcellularLocation>
        <location evidence="1">Endomembrane system</location>
        <topology evidence="1">Multi-pass membrane protein</topology>
    </subcellularLocation>
    <subcellularLocation>
        <location evidence="15">Membrane</location>
        <topology evidence="15">Multi-pass membrane protein</topology>
    </subcellularLocation>
</comment>
<evidence type="ECO:0000256" key="15">
    <source>
        <dbReference type="RuleBase" id="RU361146"/>
    </source>
</evidence>
<dbReference type="InterPro" id="IPR018303">
    <property type="entry name" value="ATPase_P-typ_P_site"/>
</dbReference>
<evidence type="ECO:0000256" key="11">
    <source>
        <dbReference type="ARBA" id="ARBA00023065"/>
    </source>
</evidence>
<dbReference type="SUPFAM" id="SSF81660">
    <property type="entry name" value="Metal cation-transporting ATPase, ATP-binding domain N"/>
    <property type="match status" value="1"/>
</dbReference>
<feature type="transmembrane region" description="Helical" evidence="15">
    <location>
        <begin position="255"/>
        <end position="275"/>
    </location>
</feature>
<dbReference type="AlphaFoldDB" id="A0A1E4S8W9"/>
<dbReference type="Gene3D" id="3.40.1110.10">
    <property type="entry name" value="Calcium-transporting ATPase, cytoplasmic domain N"/>
    <property type="match status" value="1"/>
</dbReference>
<dbReference type="SUPFAM" id="SSF81653">
    <property type="entry name" value="Calcium ATPase, transduction domain A"/>
    <property type="match status" value="1"/>
</dbReference>
<sequence length="994" mass="108644">MPSFYNKSVEESLRLLDSKKSGLSSTEAQKRLEEYGPNGLPKEPSTPLWKLILGQFEDQLTLILLGSAAVSFALALTEGEFSWLSMVDPLVILTILILNAIVGVQQESSAESAISALNEYASSYARVRRDGKLTRVKQEELVPGDVIDIGVGDVVPADARIVKILSQTLRVDQSILTGESESVLKSVETVDLPNAVKQEQSNIVFSGTTVVGGTARVVVTHTGERTAIGNIYTDLTSQISQSTPLKEKLDDFGDMLAKFITVICIAVWVINFNNFNDPVHGGYLKGAIYYFKIAVALAVAAIPEGLSVVITTCLALGTKKMAKQDAIVRTLSSVETLGSTNVICSDKTGTLTTNQMVVRNVVFFNNVNELTTLSVSGHSFNPRGIVLDEHGYEVALPDPDFAVLHKVAQVCALCNDSFFIQVGQDNWKAGGEPTEAALKVFVEKLSPDAQLESIVSNTPICDLYDEQYPRACTFEFTRDRKSMSVLVDSSNGPELLVKGAPESILARSTKVLTQTENGTLTIEPLSRANELELVSKIEELAGEGYRIIALAYKDDLDLQMAEVATTSKHYELLESDLVFVGFAALIDPPRPEVTKSIQDCKSAGIRVIMVTGDSPITAENIAKQIGILDEDHDSNGLVLTGRQFNELSEEEKIQAVEKVKVFARVEPSHKSSLVDLLQRNGNVVAMTGDGVNDAPALKKADIGIAMGSGTDVARLASNLVLQDDNFSTIVTAVREGRLIYNNTRQFIRYLISSNIGEVVSIFLTAALGLPEALVPVQLLWVNLVTDGLPASALGFNPPDRNIMSKPPKSRHDPLVSGWLLFRYIVVGSYVGIATVAGYVWYFIMYQDGPLISYKQLSHFHHCSSEFPEIGCQMFQNSHSIKASTISLSILVVVEMLNAMNNLSETDSLLTFPLWNNVHLILAILLSMALHFIILYVPWFSNLFNVLPLNKDEWVAIIVLSVPVIVIDELFKLFDMWFSTAPSQAVDGNEKIKND</sequence>
<feature type="transmembrane region" description="Helical" evidence="15">
    <location>
        <begin position="953"/>
        <end position="970"/>
    </location>
</feature>
<dbReference type="NCBIfam" id="TIGR01494">
    <property type="entry name" value="ATPase_P-type"/>
    <property type="match status" value="2"/>
</dbReference>
<dbReference type="InterPro" id="IPR036412">
    <property type="entry name" value="HAD-like_sf"/>
</dbReference>
<comment type="function">
    <text evidence="15">Catalyzes the hydrolysis of ATP coupled with the transport of calcium.</text>
</comment>
<dbReference type="GeneID" id="30988387"/>
<dbReference type="InterPro" id="IPR023298">
    <property type="entry name" value="ATPase_P-typ_TM_dom_sf"/>
</dbReference>
<feature type="transmembrane region" description="Helical" evidence="15">
    <location>
        <begin position="819"/>
        <end position="843"/>
    </location>
</feature>
<dbReference type="SUPFAM" id="SSF56784">
    <property type="entry name" value="HAD-like"/>
    <property type="match status" value="1"/>
</dbReference>
<keyword evidence="8" id="KW-0460">Magnesium</keyword>
<dbReference type="GO" id="GO:0016020">
    <property type="term" value="C:membrane"/>
    <property type="evidence" value="ECO:0007669"/>
    <property type="project" value="UniProtKB-SubCell"/>
</dbReference>
<dbReference type="PRINTS" id="PR00120">
    <property type="entry name" value="HATPASE"/>
</dbReference>
<dbReference type="OMA" id="PLWNNMM"/>
<evidence type="ECO:0000256" key="4">
    <source>
        <dbReference type="ARBA" id="ARBA00022692"/>
    </source>
</evidence>
<evidence type="ECO:0000256" key="10">
    <source>
        <dbReference type="ARBA" id="ARBA00022989"/>
    </source>
</evidence>
<evidence type="ECO:0000256" key="2">
    <source>
        <dbReference type="ARBA" id="ARBA00022448"/>
    </source>
</evidence>
<evidence type="ECO:0000256" key="8">
    <source>
        <dbReference type="ARBA" id="ARBA00022842"/>
    </source>
</evidence>
<dbReference type="InterPro" id="IPR005782">
    <property type="entry name" value="P-type_ATPase_IIA"/>
</dbReference>
<evidence type="ECO:0000256" key="14">
    <source>
        <dbReference type="ARBA" id="ARBA00048694"/>
    </source>
</evidence>
<keyword evidence="2 15" id="KW-0813">Transport</keyword>
<dbReference type="GO" id="GO:0005524">
    <property type="term" value="F:ATP binding"/>
    <property type="evidence" value="ECO:0007669"/>
    <property type="project" value="UniProtKB-KW"/>
</dbReference>
<dbReference type="Pfam" id="PF00690">
    <property type="entry name" value="Cation_ATPase_N"/>
    <property type="match status" value="1"/>
</dbReference>
<dbReference type="GO" id="GO:0016887">
    <property type="term" value="F:ATP hydrolysis activity"/>
    <property type="evidence" value="ECO:0007669"/>
    <property type="project" value="InterPro"/>
</dbReference>
<dbReference type="FunFam" id="2.70.150.10:FF:000014">
    <property type="entry name" value="Calcium-transporting ATPase, putative"/>
    <property type="match status" value="1"/>
</dbReference>
<gene>
    <name evidence="17" type="ORF">CYBJADRAFT_165328</name>
</gene>
<dbReference type="FunFam" id="1.20.1110.10:FF:000037">
    <property type="entry name" value="Calcium-transporting ATPase, putative"/>
    <property type="match status" value="1"/>
</dbReference>
<evidence type="ECO:0000313" key="18">
    <source>
        <dbReference type="Proteomes" id="UP000094389"/>
    </source>
</evidence>
<evidence type="ECO:0000256" key="7">
    <source>
        <dbReference type="ARBA" id="ARBA00022840"/>
    </source>
</evidence>
<name>A0A1E4S8W9_CYBJN</name>
<dbReference type="InterPro" id="IPR023214">
    <property type="entry name" value="HAD_sf"/>
</dbReference>
<dbReference type="SFLD" id="SFLDG00002">
    <property type="entry name" value="C1.7:_P-type_atpase_like"/>
    <property type="match status" value="1"/>
</dbReference>
<dbReference type="PANTHER" id="PTHR42861">
    <property type="entry name" value="CALCIUM-TRANSPORTING ATPASE"/>
    <property type="match status" value="1"/>
</dbReference>
<dbReference type="FunFam" id="3.40.50.1000:FF:000001">
    <property type="entry name" value="Phospholipid-transporting ATPase IC"/>
    <property type="match status" value="1"/>
</dbReference>
<dbReference type="SFLD" id="SFLDF00027">
    <property type="entry name" value="p-type_atpase"/>
    <property type="match status" value="1"/>
</dbReference>
<dbReference type="STRING" id="983966.A0A1E4S8W9"/>
<proteinExistence type="inferred from homology"/>
<dbReference type="EMBL" id="KV453925">
    <property type="protein sequence ID" value="ODV75951.1"/>
    <property type="molecule type" value="Genomic_DNA"/>
</dbReference>
<dbReference type="InterPro" id="IPR059000">
    <property type="entry name" value="ATPase_P-type_domA"/>
</dbReference>
<keyword evidence="10 15" id="KW-1133">Transmembrane helix</keyword>
<dbReference type="SMART" id="SM00831">
    <property type="entry name" value="Cation_ATPase_N"/>
    <property type="match status" value="1"/>
</dbReference>
<evidence type="ECO:0000313" key="17">
    <source>
        <dbReference type="EMBL" id="ODV75951.1"/>
    </source>
</evidence>
<feature type="transmembrane region" description="Helical" evidence="15">
    <location>
        <begin position="60"/>
        <end position="77"/>
    </location>
</feature>
<evidence type="ECO:0000256" key="12">
    <source>
        <dbReference type="ARBA" id="ARBA00023136"/>
    </source>
</evidence>
<comment type="similarity">
    <text evidence="13 15">Belongs to the cation transport ATPase (P-type) (TC 3.A.3) family.</text>
</comment>
<dbReference type="Pfam" id="PF00122">
    <property type="entry name" value="E1-E2_ATPase"/>
    <property type="match status" value="1"/>
</dbReference>
<comment type="caution">
    <text evidence="15">Lacks conserved residue(s) required for the propagation of feature annotation.</text>
</comment>
<feature type="transmembrane region" description="Helical" evidence="15">
    <location>
        <begin position="83"/>
        <end position="102"/>
    </location>
</feature>
<dbReference type="InterPro" id="IPR001757">
    <property type="entry name" value="P_typ_ATPase"/>
</dbReference>
<dbReference type="Pfam" id="PF13246">
    <property type="entry name" value="Cation_ATPase"/>
    <property type="match status" value="1"/>
</dbReference>
<dbReference type="InterPro" id="IPR006068">
    <property type="entry name" value="ATPase_P-typ_cation-transptr_C"/>
</dbReference>
<dbReference type="InterPro" id="IPR044492">
    <property type="entry name" value="P_typ_ATPase_HD_dom"/>
</dbReference>
<dbReference type="FunFam" id="1.20.1110.10:FF:000065">
    <property type="entry name" value="Sarcoplasmic/endoplasmic reticulum calcium ATPase 1"/>
    <property type="match status" value="1"/>
</dbReference>
<dbReference type="PRINTS" id="PR00119">
    <property type="entry name" value="CATATPASE"/>
</dbReference>
<comment type="catalytic activity">
    <reaction evidence="14 15">
        <text>Ca(2+)(in) + ATP + H2O = Ca(2+)(out) + ADP + phosphate + H(+)</text>
        <dbReference type="Rhea" id="RHEA:18105"/>
        <dbReference type="ChEBI" id="CHEBI:15377"/>
        <dbReference type="ChEBI" id="CHEBI:15378"/>
        <dbReference type="ChEBI" id="CHEBI:29108"/>
        <dbReference type="ChEBI" id="CHEBI:30616"/>
        <dbReference type="ChEBI" id="CHEBI:43474"/>
        <dbReference type="ChEBI" id="CHEBI:456216"/>
        <dbReference type="EC" id="7.2.2.10"/>
    </reaction>
</comment>
<accession>A0A1E4S8W9</accession>
<dbReference type="EC" id="7.2.2.10" evidence="15"/>
<keyword evidence="5 15" id="KW-0547">Nucleotide-binding</keyword>
<keyword evidence="4 15" id="KW-0812">Transmembrane</keyword>
<organism evidence="17 18">
    <name type="scientific">Cyberlindnera jadinii (strain ATCC 18201 / CBS 1600 / BCRC 20928 / JCM 3617 / NBRC 0987 / NRRL Y-1542)</name>
    <name type="common">Torula yeast</name>
    <name type="synonym">Candida utilis</name>
    <dbReference type="NCBI Taxonomy" id="983966"/>
    <lineage>
        <taxon>Eukaryota</taxon>
        <taxon>Fungi</taxon>
        <taxon>Dikarya</taxon>
        <taxon>Ascomycota</taxon>
        <taxon>Saccharomycotina</taxon>
        <taxon>Saccharomycetes</taxon>
        <taxon>Phaffomycetales</taxon>
        <taxon>Phaffomycetaceae</taxon>
        <taxon>Cyberlindnera</taxon>
    </lineage>
</organism>
<dbReference type="InterPro" id="IPR008250">
    <property type="entry name" value="ATPase_P-typ_transduc_dom_A_sf"/>
</dbReference>
<dbReference type="Gene3D" id="2.70.150.10">
    <property type="entry name" value="Calcium-transporting ATPase, cytoplasmic transduction domain A"/>
    <property type="match status" value="1"/>
</dbReference>
<dbReference type="FunFam" id="3.40.50.1000:FF:000028">
    <property type="entry name" value="Calcium-transporting P-type ATPase, putative"/>
    <property type="match status" value="1"/>
</dbReference>
<dbReference type="Gene3D" id="3.40.50.1000">
    <property type="entry name" value="HAD superfamily/HAD-like"/>
    <property type="match status" value="1"/>
</dbReference>
<keyword evidence="3 15" id="KW-0109">Calcium transport</keyword>
<dbReference type="PROSITE" id="PS00154">
    <property type="entry name" value="ATPASE_E1_E2"/>
    <property type="match status" value="1"/>
</dbReference>
<reference evidence="17 18" key="1">
    <citation type="journal article" date="2016" name="Proc. Natl. Acad. Sci. U.S.A.">
        <title>Comparative genomics of biotechnologically important yeasts.</title>
        <authorList>
            <person name="Riley R."/>
            <person name="Haridas S."/>
            <person name="Wolfe K.H."/>
            <person name="Lopes M.R."/>
            <person name="Hittinger C.T."/>
            <person name="Goeker M."/>
            <person name="Salamov A.A."/>
            <person name="Wisecaver J.H."/>
            <person name="Long T.M."/>
            <person name="Calvey C.H."/>
            <person name="Aerts A.L."/>
            <person name="Barry K.W."/>
            <person name="Choi C."/>
            <person name="Clum A."/>
            <person name="Coughlan A.Y."/>
            <person name="Deshpande S."/>
            <person name="Douglass A.P."/>
            <person name="Hanson S.J."/>
            <person name="Klenk H.-P."/>
            <person name="LaButti K.M."/>
            <person name="Lapidus A."/>
            <person name="Lindquist E.A."/>
            <person name="Lipzen A.M."/>
            <person name="Meier-Kolthoff J.P."/>
            <person name="Ohm R.A."/>
            <person name="Otillar R.P."/>
            <person name="Pangilinan J.L."/>
            <person name="Peng Y."/>
            <person name="Rokas A."/>
            <person name="Rosa C.A."/>
            <person name="Scheuner C."/>
            <person name="Sibirny A.A."/>
            <person name="Slot J.C."/>
            <person name="Stielow J.B."/>
            <person name="Sun H."/>
            <person name="Kurtzman C.P."/>
            <person name="Blackwell M."/>
            <person name="Grigoriev I.V."/>
            <person name="Jeffries T.W."/>
        </authorList>
    </citation>
    <scope>NUCLEOTIDE SEQUENCE [LARGE SCALE GENOMIC DNA]</scope>
    <source>
        <strain evidence="18">ATCC 18201 / CBS 1600 / BCRC 20928 / JCM 3617 / NBRC 0987 / NRRL Y-1542</strain>
    </source>
</reference>
<keyword evidence="11 15" id="KW-0406">Ion transport</keyword>
<keyword evidence="6 15" id="KW-0106">Calcium</keyword>
<feature type="domain" description="Cation-transporting P-type ATPase N-terminal" evidence="16">
    <location>
        <begin position="3"/>
        <end position="76"/>
    </location>
</feature>
<dbReference type="Pfam" id="PF00689">
    <property type="entry name" value="Cation_ATPase_C"/>
    <property type="match status" value="1"/>
</dbReference>
<feature type="transmembrane region" description="Helical" evidence="15">
    <location>
        <begin position="919"/>
        <end position="938"/>
    </location>
</feature>
<feature type="transmembrane region" description="Helical" evidence="15">
    <location>
        <begin position="287"/>
        <end position="316"/>
    </location>
</feature>
<dbReference type="RefSeq" id="XP_020072990.1">
    <property type="nucleotide sequence ID" value="XM_020213991.1"/>
</dbReference>
<evidence type="ECO:0000256" key="3">
    <source>
        <dbReference type="ARBA" id="ARBA00022568"/>
    </source>
</evidence>
<dbReference type="InterPro" id="IPR023299">
    <property type="entry name" value="ATPase_P-typ_cyto_dom_N"/>
</dbReference>
<dbReference type="GO" id="GO:0005388">
    <property type="term" value="F:P-type calcium transporter activity"/>
    <property type="evidence" value="ECO:0007669"/>
    <property type="project" value="UniProtKB-EC"/>
</dbReference>
<evidence type="ECO:0000256" key="1">
    <source>
        <dbReference type="ARBA" id="ARBA00004127"/>
    </source>
</evidence>
<dbReference type="SUPFAM" id="SSF81665">
    <property type="entry name" value="Calcium ATPase, transmembrane domain M"/>
    <property type="match status" value="1"/>
</dbReference>